<dbReference type="PROSITE" id="PS50280">
    <property type="entry name" value="SET"/>
    <property type="match status" value="1"/>
</dbReference>
<dbReference type="InterPro" id="IPR019786">
    <property type="entry name" value="Zinc_finger_PHD-type_CS"/>
</dbReference>
<dbReference type="CDD" id="cd15550">
    <property type="entry name" value="PHD_MLL5"/>
    <property type="match status" value="1"/>
</dbReference>
<evidence type="ECO:0000259" key="6">
    <source>
        <dbReference type="PROSITE" id="PS50280"/>
    </source>
</evidence>
<feature type="region of interest" description="Disordered" evidence="5">
    <location>
        <begin position="712"/>
        <end position="740"/>
    </location>
</feature>
<dbReference type="CDD" id="cd10529">
    <property type="entry name" value="SET_SETD5-like"/>
    <property type="match status" value="1"/>
</dbReference>
<dbReference type="Pfam" id="PF00856">
    <property type="entry name" value="SET"/>
    <property type="match status" value="1"/>
</dbReference>
<dbReference type="EMBL" id="BPLR01021559">
    <property type="protein sequence ID" value="GIX91113.1"/>
    <property type="molecule type" value="Genomic_DNA"/>
</dbReference>
<dbReference type="GO" id="GO:0070210">
    <property type="term" value="C:Rpd3L-Expanded complex"/>
    <property type="evidence" value="ECO:0007669"/>
    <property type="project" value="TreeGrafter"/>
</dbReference>
<name>A0AAV4P505_CAEEX</name>
<dbReference type="GO" id="GO:0008170">
    <property type="term" value="F:N-methyltransferase activity"/>
    <property type="evidence" value="ECO:0007669"/>
    <property type="project" value="UniProtKB-ARBA"/>
</dbReference>
<dbReference type="SUPFAM" id="SSF82199">
    <property type="entry name" value="SET domain"/>
    <property type="match status" value="1"/>
</dbReference>
<evidence type="ECO:0000256" key="3">
    <source>
        <dbReference type="ARBA" id="ARBA00022833"/>
    </source>
</evidence>
<feature type="region of interest" description="Disordered" evidence="5">
    <location>
        <begin position="281"/>
        <end position="354"/>
    </location>
</feature>
<dbReference type="SUPFAM" id="SSF57903">
    <property type="entry name" value="FYVE/PHD zinc finger"/>
    <property type="match status" value="1"/>
</dbReference>
<dbReference type="GO" id="GO:0006325">
    <property type="term" value="P:chromatin organization"/>
    <property type="evidence" value="ECO:0007669"/>
    <property type="project" value="UniProtKB-KW"/>
</dbReference>
<feature type="region of interest" description="Disordered" evidence="5">
    <location>
        <begin position="754"/>
        <end position="781"/>
    </location>
</feature>
<keyword evidence="1" id="KW-0479">Metal-binding</keyword>
<dbReference type="Proteomes" id="UP001054945">
    <property type="component" value="Unassembled WGS sequence"/>
</dbReference>
<keyword evidence="4" id="KW-0156">Chromatin regulator</keyword>
<protein>
    <recommendedName>
        <fullName evidence="6">SET domain-containing protein</fullName>
    </recommendedName>
</protein>
<proteinExistence type="predicted"/>
<keyword evidence="8" id="KW-1185">Reference proteome</keyword>
<sequence length="1375" mass="155349">MTGASGFGHASSAVGMLLSRLHHRILQFYRDRVKKREKNEQSTSVVPSNDPCCSKTSVQLEMVPGVEHTDLPGMTDDENSVIEITTSNSVFATTLKDLRPSQSCFGLPYQDHNYGAPPPPTPPSYSPCPSPALDIAIPDEDTNLSIISTTTTTEEAPEESVTRCICGFEHDDEYMICCDQCLVWQHVDCMGLDRNNIPETYLCEKCEPRKLDKNKAKLLQARKKVTLRELSPTKQESGVNNLVFGKNYKKKTLLQTHEEWHKTDYTGVTPISVTKRFYVTSDSDEDNKSNEHRPKTRSKRREEAKRRKREEEKEEQGFLKRSKSFTKHGRERIDVKRSKLRRNKNKESTSTADEEAQDAWEYSIKYREENFESAINNQYTPEVQQLARTITPEGLEKKVYEQLQKRQCHVLDDGKKKKLVCHYDLPRNTPVIEYKGKFLMASQFHDIHPLYNKRLYPYVLFYKIDQTEISVDASMYGNDARFVRRSCKPNAEIRHMVYNGKLHLYLQSTKVIFSEDEVTVPLNFNQHDSIKEIECACGTEECPFKPKKKNGFIEVNHEKRRRSRRLTASADDESSQSLVNTTQTDKIKASQVKIQTSEVQAHPSESSDLIDLKASSDQETEDNSNECKRKLTREQRKIDAYMRAFTQLEKAEKRKQNKVASERQKAQQTKPEEQIESELIIVKEEEKPPPVPVKEIKSEEEVKVEVKAIVPTVKPKKGKRRRGSGTPSRRRTRTNSGGSCLDLCLEEPVLKTTELSPSVPASTTNTETEIPSQPTCTTPNPLVLESPTPAVESPKILKTKRLLLQEWLQEKSESVENANVSSPRSIHTEMKWNISAAAATCYVRCTKDTPHSGGISAAHLRRSNSAGHIKVRWLRQAMNDCESSEEQLKLDSNCHELTDIMCLSPNSHGEYDCPGIITDADVLTPPLKKRRMLRASIESSSISHSSSNENCMDDTDMASNSLLINTQRDNQVDVVDNQSCNTANGDFKEVEFFPKITDLKLETMQKEDIEIKDEIICDDQVSEDKDSSDDKIHSIENKVSGVSSASAVKTDCDVNGDISYIKKHISFKKECIKTISSVEKDSAILKSNANPKNVQQSTSSSDIKKHMPLKKECIKTISSSDINLMELKEGASQENQLHLSMLDNKKHASCKKDCLKGNSSMKNNLTKVENSEDRLLSITSNAKKHTSLKKECIKNISSVDINSTKIKEGANVKNHHSSMQDIKKHTSFKKDCIKAISTLETNLSNIKESTNTENCFQPIIPKETAPSELKSNSETNKLNSIKAIDVQSCIKEDFIAQKQLQISASQSEPSMESTKLKFPSTFNHISTSLSNVKVEALDTIQQTSSKENQKNELDSINSSMQKTKLGLSPLTKNLF</sequence>
<evidence type="ECO:0000256" key="2">
    <source>
        <dbReference type="ARBA" id="ARBA00022771"/>
    </source>
</evidence>
<keyword evidence="3" id="KW-0862">Zinc</keyword>
<dbReference type="GO" id="GO:0006355">
    <property type="term" value="P:regulation of DNA-templated transcription"/>
    <property type="evidence" value="ECO:0007669"/>
    <property type="project" value="TreeGrafter"/>
</dbReference>
<feature type="compositionally biased region" description="Basic residues" evidence="5">
    <location>
        <begin position="320"/>
        <end position="330"/>
    </location>
</feature>
<dbReference type="Pfam" id="PF20826">
    <property type="entry name" value="PHD_5"/>
    <property type="match status" value="1"/>
</dbReference>
<dbReference type="PROSITE" id="PS01359">
    <property type="entry name" value="ZF_PHD_1"/>
    <property type="match status" value="1"/>
</dbReference>
<feature type="compositionally biased region" description="Basic and acidic residues" evidence="5">
    <location>
        <begin position="652"/>
        <end position="673"/>
    </location>
</feature>
<evidence type="ECO:0000313" key="7">
    <source>
        <dbReference type="EMBL" id="GIX91113.1"/>
    </source>
</evidence>
<dbReference type="GO" id="GO:0008276">
    <property type="term" value="F:protein methyltransferase activity"/>
    <property type="evidence" value="ECO:0007669"/>
    <property type="project" value="UniProtKB-ARBA"/>
</dbReference>
<evidence type="ECO:0000256" key="4">
    <source>
        <dbReference type="ARBA" id="ARBA00022853"/>
    </source>
</evidence>
<reference evidence="7 8" key="1">
    <citation type="submission" date="2021-06" db="EMBL/GenBank/DDBJ databases">
        <title>Caerostris extrusa draft genome.</title>
        <authorList>
            <person name="Kono N."/>
            <person name="Arakawa K."/>
        </authorList>
    </citation>
    <scope>NUCLEOTIDE SEQUENCE [LARGE SCALE GENOMIC DNA]</scope>
</reference>
<feature type="region of interest" description="Disordered" evidence="5">
    <location>
        <begin position="557"/>
        <end position="631"/>
    </location>
</feature>
<accession>A0AAV4P505</accession>
<organism evidence="7 8">
    <name type="scientific">Caerostris extrusa</name>
    <name type="common">Bark spider</name>
    <name type="synonym">Caerostris bankana</name>
    <dbReference type="NCBI Taxonomy" id="172846"/>
    <lineage>
        <taxon>Eukaryota</taxon>
        <taxon>Metazoa</taxon>
        <taxon>Ecdysozoa</taxon>
        <taxon>Arthropoda</taxon>
        <taxon>Chelicerata</taxon>
        <taxon>Arachnida</taxon>
        <taxon>Araneae</taxon>
        <taxon>Araneomorphae</taxon>
        <taxon>Entelegynae</taxon>
        <taxon>Araneoidea</taxon>
        <taxon>Araneidae</taxon>
        <taxon>Caerostris</taxon>
    </lineage>
</organism>
<feature type="compositionally biased region" description="Basic and acidic residues" evidence="5">
    <location>
        <begin position="300"/>
        <end position="318"/>
    </location>
</feature>
<keyword evidence="2" id="KW-0863">Zinc-finger</keyword>
<feature type="compositionally biased region" description="Polar residues" evidence="5">
    <location>
        <begin position="592"/>
        <end position="607"/>
    </location>
</feature>
<gene>
    <name evidence="7" type="primary">Kmt2e</name>
    <name evidence="7" type="ORF">CEXT_209231</name>
</gene>
<feature type="compositionally biased region" description="Polar residues" evidence="5">
    <location>
        <begin position="575"/>
        <end position="584"/>
    </location>
</feature>
<feature type="domain" description="SET" evidence="6">
    <location>
        <begin position="401"/>
        <end position="523"/>
    </location>
</feature>
<feature type="compositionally biased region" description="Basic residues" evidence="5">
    <location>
        <begin position="714"/>
        <end position="733"/>
    </location>
</feature>
<dbReference type="InterPro" id="IPR001214">
    <property type="entry name" value="SET_dom"/>
</dbReference>
<dbReference type="SMART" id="SM00317">
    <property type="entry name" value="SET"/>
    <property type="match status" value="1"/>
</dbReference>
<dbReference type="Gene3D" id="3.30.40.10">
    <property type="entry name" value="Zinc/RING finger domain, C3HC4 (zinc finger)"/>
    <property type="match status" value="1"/>
</dbReference>
<dbReference type="GO" id="GO:0008757">
    <property type="term" value="F:S-adenosylmethionine-dependent methyltransferase activity"/>
    <property type="evidence" value="ECO:0007669"/>
    <property type="project" value="UniProtKB-ARBA"/>
</dbReference>
<evidence type="ECO:0000256" key="1">
    <source>
        <dbReference type="ARBA" id="ARBA00022723"/>
    </source>
</evidence>
<dbReference type="PANTHER" id="PTHR46462:SF3">
    <property type="entry name" value="UPSET, ISOFORM A"/>
    <property type="match status" value="1"/>
</dbReference>
<dbReference type="InterPro" id="IPR013083">
    <property type="entry name" value="Znf_RING/FYVE/PHD"/>
</dbReference>
<dbReference type="InterPro" id="IPR001965">
    <property type="entry name" value="Znf_PHD"/>
</dbReference>
<dbReference type="Gene3D" id="2.170.270.10">
    <property type="entry name" value="SET domain"/>
    <property type="match status" value="1"/>
</dbReference>
<dbReference type="PANTHER" id="PTHR46462">
    <property type="entry name" value="UPSET, ISOFORM A"/>
    <property type="match status" value="1"/>
</dbReference>
<dbReference type="InterPro" id="IPR046341">
    <property type="entry name" value="SET_dom_sf"/>
</dbReference>
<dbReference type="GO" id="GO:0008270">
    <property type="term" value="F:zinc ion binding"/>
    <property type="evidence" value="ECO:0007669"/>
    <property type="project" value="UniProtKB-KW"/>
</dbReference>
<dbReference type="InterPro" id="IPR011011">
    <property type="entry name" value="Znf_FYVE_PHD"/>
</dbReference>
<dbReference type="GO" id="GO:0034967">
    <property type="term" value="C:Set3 complex"/>
    <property type="evidence" value="ECO:0007669"/>
    <property type="project" value="TreeGrafter"/>
</dbReference>
<comment type="caution">
    <text evidence="7">The sequence shown here is derived from an EMBL/GenBank/DDBJ whole genome shotgun (WGS) entry which is preliminary data.</text>
</comment>
<evidence type="ECO:0000313" key="8">
    <source>
        <dbReference type="Proteomes" id="UP001054945"/>
    </source>
</evidence>
<evidence type="ECO:0000256" key="5">
    <source>
        <dbReference type="SAM" id="MobiDB-lite"/>
    </source>
</evidence>
<feature type="compositionally biased region" description="Polar residues" evidence="5">
    <location>
        <begin position="754"/>
        <end position="780"/>
    </location>
</feature>
<dbReference type="SMART" id="SM00249">
    <property type="entry name" value="PHD"/>
    <property type="match status" value="1"/>
</dbReference>
<dbReference type="FunFam" id="3.30.40.10:FF:000150">
    <property type="entry name" value="Inactive histone-lysine N-methyltransferase 2E"/>
    <property type="match status" value="1"/>
</dbReference>
<feature type="region of interest" description="Disordered" evidence="5">
    <location>
        <begin position="652"/>
        <end position="674"/>
    </location>
</feature>